<name>A0A5N6TF64_ASPAV</name>
<keyword evidence="3" id="KW-1185">Reference proteome</keyword>
<evidence type="ECO:0000313" key="2">
    <source>
        <dbReference type="EMBL" id="KAE8145024.1"/>
    </source>
</evidence>
<dbReference type="EMBL" id="ML742399">
    <property type="protein sequence ID" value="KAE8145024.1"/>
    <property type="molecule type" value="Genomic_DNA"/>
</dbReference>
<organism evidence="2 3">
    <name type="scientific">Aspergillus avenaceus</name>
    <dbReference type="NCBI Taxonomy" id="36643"/>
    <lineage>
        <taxon>Eukaryota</taxon>
        <taxon>Fungi</taxon>
        <taxon>Dikarya</taxon>
        <taxon>Ascomycota</taxon>
        <taxon>Pezizomycotina</taxon>
        <taxon>Eurotiomycetes</taxon>
        <taxon>Eurotiomycetidae</taxon>
        <taxon>Eurotiales</taxon>
        <taxon>Aspergillaceae</taxon>
        <taxon>Aspergillus</taxon>
        <taxon>Aspergillus subgen. Circumdati</taxon>
    </lineage>
</organism>
<reference evidence="2 3" key="1">
    <citation type="submission" date="2019-04" db="EMBL/GenBank/DDBJ databases">
        <title>Friends and foes A comparative genomics study of 23 Aspergillus species from section Flavi.</title>
        <authorList>
            <consortium name="DOE Joint Genome Institute"/>
            <person name="Kjaerbolling I."/>
            <person name="Vesth T."/>
            <person name="Frisvad J.C."/>
            <person name="Nybo J.L."/>
            <person name="Theobald S."/>
            <person name="Kildgaard S."/>
            <person name="Isbrandt T."/>
            <person name="Kuo A."/>
            <person name="Sato A."/>
            <person name="Lyhne E.K."/>
            <person name="Kogle M.E."/>
            <person name="Wiebenga A."/>
            <person name="Kun R.S."/>
            <person name="Lubbers R.J."/>
            <person name="Makela M.R."/>
            <person name="Barry K."/>
            <person name="Chovatia M."/>
            <person name="Clum A."/>
            <person name="Daum C."/>
            <person name="Haridas S."/>
            <person name="He G."/>
            <person name="LaButti K."/>
            <person name="Lipzen A."/>
            <person name="Mondo S."/>
            <person name="Riley R."/>
            <person name="Salamov A."/>
            <person name="Simmons B.A."/>
            <person name="Magnuson J.K."/>
            <person name="Henrissat B."/>
            <person name="Mortensen U.H."/>
            <person name="Larsen T.O."/>
            <person name="Devries R.P."/>
            <person name="Grigoriev I.V."/>
            <person name="Machida M."/>
            <person name="Baker S.E."/>
            <person name="Andersen M.R."/>
        </authorList>
    </citation>
    <scope>NUCLEOTIDE SEQUENCE [LARGE SCALE GENOMIC DNA]</scope>
    <source>
        <strain evidence="2 3">IBT 18842</strain>
    </source>
</reference>
<feature type="region of interest" description="Disordered" evidence="1">
    <location>
        <begin position="1"/>
        <end position="20"/>
    </location>
</feature>
<sequence length="66" mass="7187">MIPHSPENHGTTILGAPPPQVTSAVPPYTLLASPHHTLPQPPLDRLGFLPLAEWEGENSATYSWHL</sequence>
<dbReference type="AlphaFoldDB" id="A0A5N6TF64"/>
<protein>
    <submittedName>
        <fullName evidence="2">Uncharacterized protein</fullName>
    </submittedName>
</protein>
<proteinExistence type="predicted"/>
<evidence type="ECO:0000313" key="3">
    <source>
        <dbReference type="Proteomes" id="UP000325780"/>
    </source>
</evidence>
<dbReference type="OrthoDB" id="4232626at2759"/>
<gene>
    <name evidence="2" type="ORF">BDV25DRAFT_165552</name>
</gene>
<dbReference type="Proteomes" id="UP000325780">
    <property type="component" value="Unassembled WGS sequence"/>
</dbReference>
<accession>A0A5N6TF64</accession>
<evidence type="ECO:0000256" key="1">
    <source>
        <dbReference type="SAM" id="MobiDB-lite"/>
    </source>
</evidence>